<comment type="caution">
    <text evidence="1">The sequence shown here is derived from an EMBL/GenBank/DDBJ whole genome shotgun (WGS) entry which is preliminary data.</text>
</comment>
<organism evidence="1 2">
    <name type="scientific">Papaver nudicaule</name>
    <name type="common">Iceland poppy</name>
    <dbReference type="NCBI Taxonomy" id="74823"/>
    <lineage>
        <taxon>Eukaryota</taxon>
        <taxon>Viridiplantae</taxon>
        <taxon>Streptophyta</taxon>
        <taxon>Embryophyta</taxon>
        <taxon>Tracheophyta</taxon>
        <taxon>Spermatophyta</taxon>
        <taxon>Magnoliopsida</taxon>
        <taxon>Ranunculales</taxon>
        <taxon>Papaveraceae</taxon>
        <taxon>Papaveroideae</taxon>
        <taxon>Papaver</taxon>
    </lineage>
</organism>
<accession>A0AA42APJ2</accession>
<dbReference type="EMBL" id="JAJJMA010195068">
    <property type="protein sequence ID" value="MCL7038878.1"/>
    <property type="molecule type" value="Genomic_DNA"/>
</dbReference>
<name>A0AA42APJ2_PAPNU</name>
<protein>
    <submittedName>
        <fullName evidence="1">Uncharacterized protein</fullName>
    </submittedName>
</protein>
<sequence length="230" mass="25774">MLEKCGGFIGKDVLETSLRLEIWEVLKTLVEKRVVCKDLIENLVKKRRSDLLCLCITHVADIQSSDLVSLFKYFVMPIKLWASNSKPFGNEWSGINRRILGCPYNVGLIVSTMPLRERIGNQVNLAIDKIGEQQNDNQVLAKEASILLMIAYDGFPSSELSAPCPKAAKRLGLEACDWVPELKSVVKYLGVVLDEHFSQIVAWGARLCFSVADVVENLKVEVYSQKDEDA</sequence>
<dbReference type="PANTHER" id="PTHR37181:SF1">
    <property type="entry name" value="F6A14.6 PROTEIN"/>
    <property type="match status" value="1"/>
</dbReference>
<keyword evidence="2" id="KW-1185">Reference proteome</keyword>
<reference evidence="1" key="1">
    <citation type="submission" date="2022-03" db="EMBL/GenBank/DDBJ databases">
        <title>A functionally conserved STORR gene fusion in Papaver species that diverged 16.8 million years ago.</title>
        <authorList>
            <person name="Catania T."/>
        </authorList>
    </citation>
    <scope>NUCLEOTIDE SEQUENCE</scope>
    <source>
        <strain evidence="1">S-191538</strain>
    </source>
</reference>
<evidence type="ECO:0000313" key="1">
    <source>
        <dbReference type="EMBL" id="MCL7038878.1"/>
    </source>
</evidence>
<dbReference type="PANTHER" id="PTHR37181">
    <property type="entry name" value="F6A14.6 PROTEIN"/>
    <property type="match status" value="1"/>
</dbReference>
<dbReference type="AlphaFoldDB" id="A0AA42APJ2"/>
<gene>
    <name evidence="1" type="ORF">MKW94_001070</name>
</gene>
<proteinExistence type="predicted"/>
<dbReference type="Proteomes" id="UP001177140">
    <property type="component" value="Unassembled WGS sequence"/>
</dbReference>
<evidence type="ECO:0000313" key="2">
    <source>
        <dbReference type="Proteomes" id="UP001177140"/>
    </source>
</evidence>